<organism evidence="7 8">
    <name type="scientific">Bicyclus anynana</name>
    <name type="common">Squinting bush brown butterfly</name>
    <dbReference type="NCBI Taxonomy" id="110368"/>
    <lineage>
        <taxon>Eukaryota</taxon>
        <taxon>Metazoa</taxon>
        <taxon>Ecdysozoa</taxon>
        <taxon>Arthropoda</taxon>
        <taxon>Hexapoda</taxon>
        <taxon>Insecta</taxon>
        <taxon>Pterygota</taxon>
        <taxon>Neoptera</taxon>
        <taxon>Endopterygota</taxon>
        <taxon>Lepidoptera</taxon>
        <taxon>Glossata</taxon>
        <taxon>Ditrysia</taxon>
        <taxon>Papilionoidea</taxon>
        <taxon>Nymphalidae</taxon>
        <taxon>Satyrinae</taxon>
        <taxon>Satyrini</taxon>
        <taxon>Mycalesina</taxon>
        <taxon>Bicyclus</taxon>
    </lineage>
</organism>
<keyword evidence="3" id="KW-0498">Mitosis</keyword>
<feature type="domain" description="Anaphase-promoting complex subunit 1 beta-sandwich" evidence="6">
    <location>
        <begin position="1"/>
        <end position="52"/>
    </location>
</feature>
<dbReference type="Proteomes" id="UP001652582">
    <property type="component" value="Chromosome 16"/>
</dbReference>
<keyword evidence="2" id="KW-0677">Repeat</keyword>
<dbReference type="InterPro" id="IPR041221">
    <property type="entry name" value="APC1_C"/>
</dbReference>
<evidence type="ECO:0000256" key="1">
    <source>
        <dbReference type="ARBA" id="ARBA00022618"/>
    </source>
</evidence>
<reference evidence="8" key="1">
    <citation type="submission" date="2025-08" db="UniProtKB">
        <authorList>
            <consortium name="RefSeq"/>
        </authorList>
    </citation>
    <scope>IDENTIFICATION</scope>
</reference>
<evidence type="ECO:0000256" key="2">
    <source>
        <dbReference type="ARBA" id="ARBA00022737"/>
    </source>
</evidence>
<evidence type="ECO:0000259" key="5">
    <source>
        <dbReference type="Pfam" id="PF18122"/>
    </source>
</evidence>
<keyword evidence="7" id="KW-1185">Reference proteome</keyword>
<keyword evidence="1" id="KW-0132">Cell division</keyword>
<evidence type="ECO:0000313" key="7">
    <source>
        <dbReference type="Proteomes" id="UP001652582"/>
    </source>
</evidence>
<dbReference type="PANTHER" id="PTHR12827:SF3">
    <property type="entry name" value="ANAPHASE-PROMOTING COMPLEX SUBUNIT 1"/>
    <property type="match status" value="1"/>
</dbReference>
<dbReference type="RefSeq" id="XP_052742011.1">
    <property type="nucleotide sequence ID" value="XM_052886051.1"/>
</dbReference>
<name>A0ABM3LSG6_BICAN</name>
<dbReference type="GeneID" id="128198834"/>
<evidence type="ECO:0000256" key="3">
    <source>
        <dbReference type="ARBA" id="ARBA00022776"/>
    </source>
</evidence>
<evidence type="ECO:0000259" key="6">
    <source>
        <dbReference type="Pfam" id="PF21282"/>
    </source>
</evidence>
<protein>
    <submittedName>
        <fullName evidence="8">Anaphase-promoting complex subunit 1-like</fullName>
    </submittedName>
</protein>
<evidence type="ECO:0000313" key="8">
    <source>
        <dbReference type="RefSeq" id="XP_052742011.1"/>
    </source>
</evidence>
<dbReference type="InterPro" id="IPR024990">
    <property type="entry name" value="Apc1"/>
</dbReference>
<dbReference type="Pfam" id="PF18122">
    <property type="entry name" value="APC1_C"/>
    <property type="match status" value="1"/>
</dbReference>
<evidence type="ECO:0000256" key="4">
    <source>
        <dbReference type="ARBA" id="ARBA00023306"/>
    </source>
</evidence>
<sequence>MKAPCIIPELDTLRQVKICDPRYWPITFHRDHNWDQLKTFLDYTWCVDIKQRAGCLSYLDDPEGFLTILAQTLTLDKSNIWSTTTENIELFTNDEKVRNFVKHYLAKDMNKSREREICGDCLILQKKRKGVKNELLVPRQCLCRKYNKEEQEYVQGLSMVTYDCVVKDIMCALPIWTTFLKIMKAMKTEPTSYYTWQIKLLLSQIESHNKRASTEMTIDGADQPSEPLISTEFTLAIKQKIAQIYDKWEIKITPYLRRYLRVPGCREGLFESVKAGTQEWDTRRMFSSFVVYHSLVRDDWSDELSMALTESRITADAVSKISALLR</sequence>
<dbReference type="PANTHER" id="PTHR12827">
    <property type="entry name" value="MEIOTIC CHECKPOINT REGULATOR TSG24 FAMILY MEMBER"/>
    <property type="match status" value="1"/>
</dbReference>
<proteinExistence type="predicted"/>
<dbReference type="Pfam" id="PF21282">
    <property type="entry name" value="APC1_3rd"/>
    <property type="match status" value="1"/>
</dbReference>
<keyword evidence="4" id="KW-0131">Cell cycle</keyword>
<accession>A0ABM3LSG6</accession>
<dbReference type="InterPro" id="IPR048971">
    <property type="entry name" value="Apc1_3rd"/>
</dbReference>
<gene>
    <name evidence="8" type="primary">LOC128198834</name>
</gene>
<feature type="domain" description="Anaphase-promoting complex subunit 1 C-terminal" evidence="5">
    <location>
        <begin position="88"/>
        <end position="294"/>
    </location>
</feature>